<dbReference type="Gene3D" id="3.10.580.10">
    <property type="entry name" value="CBS-domain"/>
    <property type="match status" value="1"/>
</dbReference>
<protein>
    <recommendedName>
        <fullName evidence="8">CBS domain-containing protein</fullName>
    </recommendedName>
</protein>
<feature type="domain" description="CBS" evidence="5">
    <location>
        <begin position="10"/>
        <end position="67"/>
    </location>
</feature>
<evidence type="ECO:0000256" key="2">
    <source>
        <dbReference type="PROSITE-ProRule" id="PRU00703"/>
    </source>
</evidence>
<comment type="caution">
    <text evidence="6">The sequence shown here is derived from an EMBL/GenBank/DDBJ whole genome shotgun (WGS) entry which is preliminary data.</text>
</comment>
<evidence type="ECO:0000313" key="6">
    <source>
        <dbReference type="EMBL" id="GCD40127.1"/>
    </source>
</evidence>
<dbReference type="Pfam" id="PF04972">
    <property type="entry name" value="BON"/>
    <property type="match status" value="1"/>
</dbReference>
<evidence type="ECO:0000259" key="4">
    <source>
        <dbReference type="PROSITE" id="PS50914"/>
    </source>
</evidence>
<dbReference type="InterPro" id="IPR017080">
    <property type="entry name" value="UCP036990_CBS_BON"/>
</dbReference>
<feature type="compositionally biased region" description="Low complexity" evidence="3">
    <location>
        <begin position="81"/>
        <end position="90"/>
    </location>
</feature>
<dbReference type="InterPro" id="IPR007055">
    <property type="entry name" value="BON_dom"/>
</dbReference>
<evidence type="ECO:0000256" key="3">
    <source>
        <dbReference type="SAM" id="MobiDB-lite"/>
    </source>
</evidence>
<feature type="region of interest" description="Disordered" evidence="3">
    <location>
        <begin position="217"/>
        <end position="243"/>
    </location>
</feature>
<feature type="compositionally biased region" description="Pro residues" evidence="3">
    <location>
        <begin position="225"/>
        <end position="234"/>
    </location>
</feature>
<dbReference type="RefSeq" id="WP_244955535.1">
    <property type="nucleotide sequence ID" value="NZ_BHZC01000001.1"/>
</dbReference>
<dbReference type="PROSITE" id="PS50914">
    <property type="entry name" value="BON"/>
    <property type="match status" value="1"/>
</dbReference>
<evidence type="ECO:0000259" key="5">
    <source>
        <dbReference type="PROSITE" id="PS51371"/>
    </source>
</evidence>
<dbReference type="Pfam" id="PF00571">
    <property type="entry name" value="CBS"/>
    <property type="match status" value="2"/>
</dbReference>
<feature type="domain" description="BON" evidence="4">
    <location>
        <begin position="148"/>
        <end position="216"/>
    </location>
</feature>
<dbReference type="AlphaFoldDB" id="A0A7U9L4A1"/>
<dbReference type="InterPro" id="IPR046342">
    <property type="entry name" value="CBS_dom_sf"/>
</dbReference>
<accession>A0A7U9L4A1</accession>
<dbReference type="PANTHER" id="PTHR43080:SF29">
    <property type="entry name" value="OS02G0818000 PROTEIN"/>
    <property type="match status" value="1"/>
</dbReference>
<dbReference type="SUPFAM" id="SSF54631">
    <property type="entry name" value="CBS-domain pair"/>
    <property type="match status" value="1"/>
</dbReference>
<dbReference type="InterPro" id="IPR051257">
    <property type="entry name" value="Diverse_CBS-Domain"/>
</dbReference>
<dbReference type="InterPro" id="IPR000644">
    <property type="entry name" value="CBS_dom"/>
</dbReference>
<feature type="domain" description="CBS" evidence="5">
    <location>
        <begin position="94"/>
        <end position="150"/>
    </location>
</feature>
<keyword evidence="1 2" id="KW-0129">CBS domain</keyword>
<dbReference type="Proteomes" id="UP000287830">
    <property type="component" value="Unassembled WGS sequence"/>
</dbReference>
<gene>
    <name evidence="6" type="ORF">OEIGOIKO_07984</name>
</gene>
<proteinExistence type="predicted"/>
<dbReference type="GeneID" id="95626603"/>
<name>A0A7U9L4A1_9ACTN</name>
<dbReference type="PANTHER" id="PTHR43080">
    <property type="entry name" value="CBS DOMAIN-CONTAINING PROTEIN CBSX3, MITOCHONDRIAL"/>
    <property type="match status" value="1"/>
</dbReference>
<dbReference type="SMART" id="SM00116">
    <property type="entry name" value="CBS"/>
    <property type="match status" value="2"/>
</dbReference>
<feature type="region of interest" description="Disordered" evidence="3">
    <location>
        <begin position="55"/>
        <end position="90"/>
    </location>
</feature>
<evidence type="ECO:0000256" key="1">
    <source>
        <dbReference type="ARBA" id="ARBA00023122"/>
    </source>
</evidence>
<evidence type="ECO:0000313" key="7">
    <source>
        <dbReference type="Proteomes" id="UP000287830"/>
    </source>
</evidence>
<evidence type="ECO:0008006" key="8">
    <source>
        <dbReference type="Google" id="ProtNLM"/>
    </source>
</evidence>
<organism evidence="6 7">
    <name type="scientific">Streptomyces chrestomyceticus JCM 4735</name>
    <dbReference type="NCBI Taxonomy" id="1306181"/>
    <lineage>
        <taxon>Bacteria</taxon>
        <taxon>Bacillati</taxon>
        <taxon>Actinomycetota</taxon>
        <taxon>Actinomycetes</taxon>
        <taxon>Kitasatosporales</taxon>
        <taxon>Streptomycetaceae</taxon>
        <taxon>Streptomyces</taxon>
    </lineage>
</organism>
<reference evidence="6 7" key="1">
    <citation type="submission" date="2018-11" db="EMBL/GenBank/DDBJ databases">
        <title>Whole genome sequence of Streptomyces chrestomyceticus NBRC 13444(T).</title>
        <authorList>
            <person name="Komaki H."/>
            <person name="Tamura T."/>
        </authorList>
    </citation>
    <scope>NUCLEOTIDE SEQUENCE [LARGE SCALE GENOMIC DNA]</scope>
    <source>
        <strain evidence="6 7">NBRC 13444</strain>
    </source>
</reference>
<dbReference type="CDD" id="cd04586">
    <property type="entry name" value="CBS_pair_BON_assoc"/>
    <property type="match status" value="1"/>
</dbReference>
<dbReference type="Gene3D" id="3.30.1340.30">
    <property type="match status" value="1"/>
</dbReference>
<sequence>MQNRTVAEVMTWEVVQARPDTPAEELARLLDVHRISGLPVVDGDGKVMGVVSRTDLPALSGDRPRSPAGRLPHPAPRRPPGTRAPGGATAGEVMTTPAVTVHPEHRVADAARLMQRRHVDRLPVVDEEDRLIGITTRRDLLRVFLRPDEQILVEVAGEVLGRTLGVPPDAVRVSVRDGLVTLRGTLAHEDDIPAAIGLTWRVDGVVGVVSRLVPRAGDDGSPYGDPLPPAPCPPGEGRDRTGS</sequence>
<dbReference type="PIRSF" id="PIRSF036990">
    <property type="entry name" value="UCP036990_CBS_BON"/>
    <property type="match status" value="1"/>
</dbReference>
<dbReference type="PROSITE" id="PS51371">
    <property type="entry name" value="CBS"/>
    <property type="match status" value="2"/>
</dbReference>
<dbReference type="EMBL" id="BHZC01000001">
    <property type="protein sequence ID" value="GCD40127.1"/>
    <property type="molecule type" value="Genomic_DNA"/>
</dbReference>